<keyword evidence="2 5" id="KW-0238">DNA-binding</keyword>
<dbReference type="InterPro" id="IPR010992">
    <property type="entry name" value="IHF-like_DNA-bd_dom_sf"/>
</dbReference>
<dbReference type="PANTHER" id="PTHR33175">
    <property type="entry name" value="DNA-BINDING PROTEIN HU"/>
    <property type="match status" value="1"/>
</dbReference>
<feature type="compositionally biased region" description="Basic residues" evidence="4">
    <location>
        <begin position="1"/>
        <end position="10"/>
    </location>
</feature>
<dbReference type="SMART" id="SM00411">
    <property type="entry name" value="BHL"/>
    <property type="match status" value="1"/>
</dbReference>
<organism evidence="5 6">
    <name type="scientific">Deinococcus yavapaiensis KR-236</name>
    <dbReference type="NCBI Taxonomy" id="694435"/>
    <lineage>
        <taxon>Bacteria</taxon>
        <taxon>Thermotogati</taxon>
        <taxon>Deinococcota</taxon>
        <taxon>Deinococci</taxon>
        <taxon>Deinococcales</taxon>
        <taxon>Deinococcaceae</taxon>
        <taxon>Deinococcus</taxon>
    </lineage>
</organism>
<gene>
    <name evidence="5" type="ORF">DES52_11243</name>
</gene>
<evidence type="ECO:0000256" key="4">
    <source>
        <dbReference type="SAM" id="MobiDB-lite"/>
    </source>
</evidence>
<evidence type="ECO:0000256" key="2">
    <source>
        <dbReference type="ARBA" id="ARBA00023125"/>
    </source>
</evidence>
<dbReference type="Proteomes" id="UP000248326">
    <property type="component" value="Unassembled WGS sequence"/>
</dbReference>
<feature type="compositionally biased region" description="Basic and acidic residues" evidence="4">
    <location>
        <begin position="40"/>
        <end position="50"/>
    </location>
</feature>
<dbReference type="AlphaFoldDB" id="A0A318S2P4"/>
<evidence type="ECO:0000313" key="5">
    <source>
        <dbReference type="EMBL" id="PYE52722.1"/>
    </source>
</evidence>
<evidence type="ECO:0000256" key="3">
    <source>
        <dbReference type="RuleBase" id="RU003939"/>
    </source>
</evidence>
<dbReference type="RefSeq" id="WP_146237306.1">
    <property type="nucleotide sequence ID" value="NZ_QJSX01000012.1"/>
</dbReference>
<proteinExistence type="inferred from homology"/>
<dbReference type="GO" id="GO:0003677">
    <property type="term" value="F:DNA binding"/>
    <property type="evidence" value="ECO:0007669"/>
    <property type="project" value="UniProtKB-KW"/>
</dbReference>
<dbReference type="Gene3D" id="4.10.520.10">
    <property type="entry name" value="IHF-like DNA-binding proteins"/>
    <property type="match status" value="1"/>
</dbReference>
<dbReference type="OrthoDB" id="72402at2"/>
<dbReference type="EMBL" id="QJSX01000012">
    <property type="protein sequence ID" value="PYE52722.1"/>
    <property type="molecule type" value="Genomic_DNA"/>
</dbReference>
<dbReference type="GO" id="GO:0030261">
    <property type="term" value="P:chromosome condensation"/>
    <property type="evidence" value="ECO:0007669"/>
    <property type="project" value="UniProtKB-KW"/>
</dbReference>
<reference evidence="5 6" key="1">
    <citation type="submission" date="2018-06" db="EMBL/GenBank/DDBJ databases">
        <title>Genomic Encyclopedia of Type Strains, Phase IV (KMG-IV): sequencing the most valuable type-strain genomes for metagenomic binning, comparative biology and taxonomic classification.</title>
        <authorList>
            <person name="Goeker M."/>
        </authorList>
    </citation>
    <scope>NUCLEOTIDE SEQUENCE [LARGE SCALE GENOMIC DNA]</scope>
    <source>
        <strain evidence="5 6">DSM 18048</strain>
    </source>
</reference>
<dbReference type="Pfam" id="PF00216">
    <property type="entry name" value="Bac_DNA_binding"/>
    <property type="match status" value="1"/>
</dbReference>
<name>A0A318S2P4_9DEIO</name>
<accession>A0A318S2P4</accession>
<sequence>MAQKNPKAKKDKTQALLQDDTLQAAASGDPQENAPVTKTGPRDVGRLGKTDLADQLANRCALGKKDARATVDAFVDIVAEALRTGRSVGLPGIGTLSVRATAARTGVRPGTSERIQIPAGKKVAFKAASDLKGALGLSDANADDAGE</sequence>
<dbReference type="GO" id="GO:0005829">
    <property type="term" value="C:cytosol"/>
    <property type="evidence" value="ECO:0007669"/>
    <property type="project" value="TreeGrafter"/>
</dbReference>
<keyword evidence="1" id="KW-0226">DNA condensation</keyword>
<dbReference type="SUPFAM" id="SSF47729">
    <property type="entry name" value="IHF-like DNA-binding proteins"/>
    <property type="match status" value="1"/>
</dbReference>
<evidence type="ECO:0000313" key="6">
    <source>
        <dbReference type="Proteomes" id="UP000248326"/>
    </source>
</evidence>
<keyword evidence="6" id="KW-1185">Reference proteome</keyword>
<dbReference type="InterPro" id="IPR000119">
    <property type="entry name" value="Hist_DNA-bd"/>
</dbReference>
<dbReference type="PANTHER" id="PTHR33175:SF3">
    <property type="entry name" value="DNA-BINDING PROTEIN HU-BETA"/>
    <property type="match status" value="1"/>
</dbReference>
<evidence type="ECO:0000256" key="1">
    <source>
        <dbReference type="ARBA" id="ARBA00023067"/>
    </source>
</evidence>
<dbReference type="GO" id="GO:0030527">
    <property type="term" value="F:structural constituent of chromatin"/>
    <property type="evidence" value="ECO:0007669"/>
    <property type="project" value="InterPro"/>
</dbReference>
<comment type="similarity">
    <text evidence="3">Belongs to the bacterial histone-like protein family.</text>
</comment>
<feature type="region of interest" description="Disordered" evidence="4">
    <location>
        <begin position="1"/>
        <end position="50"/>
    </location>
</feature>
<feature type="compositionally biased region" description="Low complexity" evidence="4">
    <location>
        <begin position="14"/>
        <end position="26"/>
    </location>
</feature>
<comment type="caution">
    <text evidence="5">The sequence shown here is derived from an EMBL/GenBank/DDBJ whole genome shotgun (WGS) entry which is preliminary data.</text>
</comment>
<protein>
    <submittedName>
        <fullName evidence="5">DNA-binding protein HU-beta</fullName>
    </submittedName>
</protein>